<comment type="caution">
    <text evidence="17">The sequence shown here is derived from an EMBL/GenBank/DDBJ whole genome shotgun (WGS) entry which is preliminary data.</text>
</comment>
<accession>A0A5N5TCN9</accession>
<dbReference type="AlphaFoldDB" id="A0A5N5TCN9"/>
<evidence type="ECO:0000313" key="17">
    <source>
        <dbReference type="EMBL" id="KAB7504406.1"/>
    </source>
</evidence>
<sequence>MQPCKTLLTGDLHWYEQGDDVDHYSWLAHDKRNFGFQRIIDKHTILETSFVKRPDERDGGDWSAKDQGFTQVVIGTTSKTSEVSLFYYMALNEEDQNGNLKLLQGTGQSIDGLEGYSEALGDFRLRFIKHSGKVIRRSFLNTKHSGFEQLKESVLKGLRLFQDEGKQEKFIGLAGDLFERDDYVRNPNLIVFQIIEVDVVFESSSSVSRNLIFVWRMFDEKFESKFGLRAKGFGEKEIEFAKAAMSNMVGGIGYFYGSSKVQGENNNEPVPYWKAPLYTAVPSRSFFPRGFLWDEGFHNLLISKWDREISMDILGHWFDLMNWDGWIPREQILGAEARARVPDEFVVQHQKAANPPTLMLTLHSMVNNFDGSLTDHDYDYLNRLWPRLRAWYQWFNSTQVGELPGTYRWRGRNPKSQKELNPKTLTSGLDDYPRASHPTNDERHLDLRCWMTLAANLIANFAKLIDKDPIKYENSYKYLSDNNMLDALHWSYSSNGYMDYGLHTDEVVLKRINPKADKVRVVNRDPNLRFVDSFGYVSFFPLFLQIIDPYSVKLRKVLEDLRRPDLLWTPYGLRSLAKNSPFYNKWNTEHDPPYWRGAIWININYLAIRSLKYYSEVDGPNREYAGEIYRDLRKNVIDNIMKQYNTTGYLWEHYNDKTGKGEGCRPFNGWSALVVLIMGESY</sequence>
<feature type="domain" description="Glycosyl hydrolase family 63 C-terminal" evidence="15">
    <location>
        <begin position="214"/>
        <end position="680"/>
    </location>
</feature>
<keyword evidence="7" id="KW-0735">Signal-anchor</keyword>
<evidence type="ECO:0000256" key="8">
    <source>
        <dbReference type="ARBA" id="ARBA00022989"/>
    </source>
</evidence>
<dbReference type="GO" id="GO:0006487">
    <property type="term" value="P:protein N-linked glycosylation"/>
    <property type="evidence" value="ECO:0007669"/>
    <property type="project" value="UniProtKB-UniRule"/>
</dbReference>
<dbReference type="Gene3D" id="2.70.98.110">
    <property type="entry name" value="Glycosyl hydrolase family 63, N-terminal domain"/>
    <property type="match status" value="1"/>
</dbReference>
<evidence type="ECO:0000259" key="15">
    <source>
        <dbReference type="Pfam" id="PF03200"/>
    </source>
</evidence>
<comment type="catalytic activity">
    <reaction evidence="13">
        <text>N(4)-(alpha-D-Glc-(1-&gt;2)-alpha-D-Glc-(1-&gt;3)-alpha-D-Glc-(1-&gt;3)-alpha-D-Man-(1-&gt;2)-alpha-D-Man-(1-&gt;2)-alpha-D-Man-(1-&gt;3)-[alpha-D-Man-(1-&gt;2)-alpha-D-Man-(1-&gt;3)-[alpha-D-Man-(1-&gt;2)-alpha-D-Man-(1-&gt;6)]-alpha-D-Man-(1-&gt;6)]-beta-D-Man-(1-&gt;4)-beta-D-GlcNAc-(1-&gt;4)-beta-D-GlcNAc)-L-asparaginyl-[protein] + H2O = N(4)-(alpha-D-Glc-(1-&gt;3)-alpha-D-Glc-(1-&gt;3)-alpha-D-Man-(1-&gt;2)-alpha-D-Man-(1-&gt;2)-alpha-D-Man-(1-&gt;3)-[alpha-D-Man-(1-&gt;2)-alpha-D-Man-(1-&gt;3)-[alpha-D-Man-(1-&gt;2)-alpha-D-Man-(1-&gt;6)]-alpha-D-Man-(1-&gt;6)]-beta-D-Man-(1-&gt;4)-beta-D-GlcNAc-(1-&gt;4)-beta-D-GlcNAc)-L-asparaginyl-[protein] + beta-D-glucose</text>
        <dbReference type="Rhea" id="RHEA:55988"/>
        <dbReference type="Rhea" id="RHEA-COMP:12806"/>
        <dbReference type="Rhea" id="RHEA-COMP:14355"/>
        <dbReference type="ChEBI" id="CHEBI:15377"/>
        <dbReference type="ChEBI" id="CHEBI:15903"/>
        <dbReference type="ChEBI" id="CHEBI:59082"/>
        <dbReference type="ChEBI" id="CHEBI:132537"/>
        <dbReference type="EC" id="3.2.1.106"/>
    </reaction>
</comment>
<keyword evidence="11 13" id="KW-0326">Glycosidase</keyword>
<evidence type="ECO:0000256" key="2">
    <source>
        <dbReference type="ARBA" id="ARBA00004740"/>
    </source>
</evidence>
<evidence type="ECO:0000256" key="1">
    <source>
        <dbReference type="ARBA" id="ARBA00004648"/>
    </source>
</evidence>
<evidence type="ECO:0000256" key="14">
    <source>
        <dbReference type="SAM" id="MobiDB-lite"/>
    </source>
</evidence>
<evidence type="ECO:0000256" key="11">
    <source>
        <dbReference type="ARBA" id="ARBA00023295"/>
    </source>
</evidence>
<dbReference type="InterPro" id="IPR031631">
    <property type="entry name" value="Glyco_hydro_63N"/>
</dbReference>
<reference evidence="17 18" key="1">
    <citation type="journal article" date="2019" name="PLoS Biol.">
        <title>Sex chromosomes control vertical transmission of feminizing Wolbachia symbionts in an isopod.</title>
        <authorList>
            <person name="Becking T."/>
            <person name="Chebbi M.A."/>
            <person name="Giraud I."/>
            <person name="Moumen B."/>
            <person name="Laverre T."/>
            <person name="Caubet Y."/>
            <person name="Peccoud J."/>
            <person name="Gilbert C."/>
            <person name="Cordaux R."/>
        </authorList>
    </citation>
    <scope>NUCLEOTIDE SEQUENCE [LARGE SCALE GENOMIC DNA]</scope>
    <source>
        <strain evidence="17">ANa2</strain>
        <tissue evidence="17">Whole body excluding digestive tract and cuticle</tissue>
    </source>
</reference>
<keyword evidence="10" id="KW-0325">Glycoprotein</keyword>
<keyword evidence="18" id="KW-1185">Reference proteome</keyword>
<evidence type="ECO:0000256" key="4">
    <source>
        <dbReference type="ARBA" id="ARBA00022692"/>
    </source>
</evidence>
<evidence type="ECO:0000259" key="16">
    <source>
        <dbReference type="Pfam" id="PF16923"/>
    </source>
</evidence>
<evidence type="ECO:0000256" key="12">
    <source>
        <dbReference type="ARBA" id="ARBA00038888"/>
    </source>
</evidence>
<keyword evidence="9" id="KW-0472">Membrane</keyword>
<dbReference type="InterPro" id="IPR012341">
    <property type="entry name" value="6hp_glycosidase-like_sf"/>
</dbReference>
<dbReference type="Pfam" id="PF03200">
    <property type="entry name" value="Glyco_hydro_63"/>
    <property type="match status" value="1"/>
</dbReference>
<gene>
    <name evidence="17" type="primary">Mogs_1</name>
    <name evidence="17" type="ORF">Anas_11531</name>
</gene>
<proteinExistence type="inferred from homology"/>
<keyword evidence="6 13" id="KW-0256">Endoplasmic reticulum</keyword>
<dbReference type="InterPro" id="IPR038518">
    <property type="entry name" value="Glyco_hydro_63N_sf"/>
</dbReference>
<dbReference type="Pfam" id="PF16923">
    <property type="entry name" value="Glyco_hydro_63N"/>
    <property type="match status" value="1"/>
</dbReference>
<dbReference type="SUPFAM" id="SSF48208">
    <property type="entry name" value="Six-hairpin glycosidases"/>
    <property type="match status" value="1"/>
</dbReference>
<dbReference type="InterPro" id="IPR031335">
    <property type="entry name" value="Glyco_hydro_63_C"/>
</dbReference>
<evidence type="ECO:0000256" key="5">
    <source>
        <dbReference type="ARBA" id="ARBA00022801"/>
    </source>
</evidence>
<comment type="similarity">
    <text evidence="3 13">Belongs to the glycosyl hydrolase 63 family.</text>
</comment>
<protein>
    <recommendedName>
        <fullName evidence="12 13">Mannosyl-oligosaccharide glucosidase</fullName>
        <ecNumber evidence="12 13">3.2.1.106</ecNumber>
    </recommendedName>
</protein>
<dbReference type="Proteomes" id="UP000326759">
    <property type="component" value="Unassembled WGS sequence"/>
</dbReference>
<evidence type="ECO:0000256" key="10">
    <source>
        <dbReference type="ARBA" id="ARBA00023180"/>
    </source>
</evidence>
<dbReference type="GO" id="GO:0004573">
    <property type="term" value="F:Glc3Man9GlcNAc2 oligosaccharide glucosidase activity"/>
    <property type="evidence" value="ECO:0007669"/>
    <property type="project" value="UniProtKB-UniRule"/>
</dbReference>
<evidence type="ECO:0000313" key="18">
    <source>
        <dbReference type="Proteomes" id="UP000326759"/>
    </source>
</evidence>
<name>A0A5N5TCN9_9CRUS</name>
<keyword evidence="8" id="KW-1133">Transmembrane helix</keyword>
<comment type="pathway">
    <text evidence="2">Glycan metabolism; N-glycan degradation.</text>
</comment>
<dbReference type="GO" id="GO:0009311">
    <property type="term" value="P:oligosaccharide metabolic process"/>
    <property type="evidence" value="ECO:0007669"/>
    <property type="project" value="UniProtKB-UniRule"/>
</dbReference>
<evidence type="ECO:0000256" key="6">
    <source>
        <dbReference type="ARBA" id="ARBA00022824"/>
    </source>
</evidence>
<dbReference type="InterPro" id="IPR008928">
    <property type="entry name" value="6-hairpin_glycosidase_sf"/>
</dbReference>
<keyword evidence="4" id="KW-0812">Transmembrane</keyword>
<dbReference type="EMBL" id="SEYY01003223">
    <property type="protein sequence ID" value="KAB7504406.1"/>
    <property type="molecule type" value="Genomic_DNA"/>
</dbReference>
<dbReference type="PANTHER" id="PTHR10412:SF11">
    <property type="entry name" value="MANNOSYL-OLIGOSACCHARIDE GLUCOSIDASE"/>
    <property type="match status" value="1"/>
</dbReference>
<evidence type="ECO:0000256" key="13">
    <source>
        <dbReference type="RuleBase" id="RU368089"/>
    </source>
</evidence>
<comment type="function">
    <text evidence="13">Cleaves the distal alpha 1,2-linked glucose residue from the Glc(3)Man(9)GlcNAc(2) oligosaccharide precursor.</text>
</comment>
<evidence type="ECO:0000256" key="7">
    <source>
        <dbReference type="ARBA" id="ARBA00022968"/>
    </source>
</evidence>
<dbReference type="Gene3D" id="1.50.10.10">
    <property type="match status" value="1"/>
</dbReference>
<dbReference type="FunFam" id="1.50.10.10:FF:000009">
    <property type="entry name" value="mannosyl-oligosaccharide glucosidase"/>
    <property type="match status" value="1"/>
</dbReference>
<feature type="domain" description="Glycosyl hydrolase family 63 N-terminal" evidence="16">
    <location>
        <begin position="13"/>
        <end position="164"/>
    </location>
</feature>
<dbReference type="GO" id="GO:0005789">
    <property type="term" value="C:endoplasmic reticulum membrane"/>
    <property type="evidence" value="ECO:0007669"/>
    <property type="project" value="UniProtKB-SubCell"/>
</dbReference>
<feature type="region of interest" description="Disordered" evidence="14">
    <location>
        <begin position="408"/>
        <end position="437"/>
    </location>
</feature>
<dbReference type="InterPro" id="IPR004888">
    <property type="entry name" value="Glycoside_hydrolase_63"/>
</dbReference>
<dbReference type="PANTHER" id="PTHR10412">
    <property type="entry name" value="MANNOSYL-OLIGOSACCHARIDE GLUCOSIDASE"/>
    <property type="match status" value="1"/>
</dbReference>
<keyword evidence="5 13" id="KW-0378">Hydrolase</keyword>
<dbReference type="OrthoDB" id="410058at2759"/>
<comment type="subcellular location">
    <subcellularLocation>
        <location evidence="1 13">Endoplasmic reticulum membrane</location>
        <topology evidence="1 13">Single-pass type II membrane protein</topology>
    </subcellularLocation>
</comment>
<evidence type="ECO:0000256" key="3">
    <source>
        <dbReference type="ARBA" id="ARBA00010833"/>
    </source>
</evidence>
<organism evidence="17 18">
    <name type="scientific">Armadillidium nasatum</name>
    <dbReference type="NCBI Taxonomy" id="96803"/>
    <lineage>
        <taxon>Eukaryota</taxon>
        <taxon>Metazoa</taxon>
        <taxon>Ecdysozoa</taxon>
        <taxon>Arthropoda</taxon>
        <taxon>Crustacea</taxon>
        <taxon>Multicrustacea</taxon>
        <taxon>Malacostraca</taxon>
        <taxon>Eumalacostraca</taxon>
        <taxon>Peracarida</taxon>
        <taxon>Isopoda</taxon>
        <taxon>Oniscidea</taxon>
        <taxon>Crinocheta</taxon>
        <taxon>Armadillidiidae</taxon>
        <taxon>Armadillidium</taxon>
    </lineage>
</organism>
<dbReference type="EC" id="3.2.1.106" evidence="12 13"/>
<evidence type="ECO:0000256" key="9">
    <source>
        <dbReference type="ARBA" id="ARBA00023136"/>
    </source>
</evidence>